<proteinExistence type="predicted"/>
<feature type="compositionally biased region" description="Acidic residues" evidence="1">
    <location>
        <begin position="24"/>
        <end position="37"/>
    </location>
</feature>
<gene>
    <name evidence="3" type="ORF">AB1Y20_021810</name>
</gene>
<accession>A0AB34JJS5</accession>
<protein>
    <recommendedName>
        <fullName evidence="2">BCNT-C domain-containing protein</fullName>
    </recommendedName>
</protein>
<feature type="region of interest" description="Disordered" evidence="1">
    <location>
        <begin position="382"/>
        <end position="401"/>
    </location>
</feature>
<dbReference type="Proteomes" id="UP001515480">
    <property type="component" value="Unassembled WGS sequence"/>
</dbReference>
<dbReference type="PANTHER" id="PTHR48407:SF1">
    <property type="entry name" value="CRANIOFACIAL DEVELOPMENT PROTEIN 1"/>
    <property type="match status" value="1"/>
</dbReference>
<evidence type="ECO:0000313" key="3">
    <source>
        <dbReference type="EMBL" id="KAL1522171.1"/>
    </source>
</evidence>
<dbReference type="InterPro" id="IPR027124">
    <property type="entry name" value="Swc5/CFDP1/2"/>
</dbReference>
<dbReference type="PANTHER" id="PTHR48407">
    <property type="entry name" value="CRANIOFACIAL DEVELOPMENT PROTEIN 1"/>
    <property type="match status" value="1"/>
</dbReference>
<dbReference type="Pfam" id="PF07572">
    <property type="entry name" value="BCNT"/>
    <property type="match status" value="1"/>
</dbReference>
<feature type="region of interest" description="Disordered" evidence="1">
    <location>
        <begin position="1"/>
        <end position="153"/>
    </location>
</feature>
<dbReference type="GO" id="GO:0000812">
    <property type="term" value="C:Swr1 complex"/>
    <property type="evidence" value="ECO:0007669"/>
    <property type="project" value="TreeGrafter"/>
</dbReference>
<sequence>MESVERDLVEEEEEDVKAAREAEEAGEEEDESEDEDFVPNAASEGDESDGDEGEYEDDIPEVSGPAGPAGKRGGGGKKAPAAKKPRKPPGAPRAKPATKRKGKGGAFVESDDEPSFADLKKAPPADDGEAGGGEEESPESPAPAAAVSGAGKASVDDLWASMNAPTARKSSSAGSSNVDDLWASMNASSTVKKAPPKADAVDIKSLLQKTARGAVPSGGEKMVEIQQAMDFCGEEIIVTKRVAVGSKEEEAYRQSGLQRQSSKDIVASSVAQGVALQQEMKRAELLGAPPKPAPVAGLRFSDDLAFKEELPVAKLPGKDSKPTGLQGLLASLDGKKKMSTMEKSKHDWNRFKSSQDDHTLGELKKASQDGYLEKMAFLQRADQRQADVARSNRRRGMGLKD</sequence>
<name>A0AB34JJS5_PRYPA</name>
<dbReference type="PROSITE" id="PS51279">
    <property type="entry name" value="BCNT_C"/>
    <property type="match status" value="1"/>
</dbReference>
<reference evidence="3 4" key="1">
    <citation type="journal article" date="2024" name="Science">
        <title>Giant polyketide synthase enzymes in the biosynthesis of giant marine polyether toxins.</title>
        <authorList>
            <person name="Fallon T.R."/>
            <person name="Shende V.V."/>
            <person name="Wierzbicki I.H."/>
            <person name="Pendleton A.L."/>
            <person name="Watervoot N.F."/>
            <person name="Auber R.P."/>
            <person name="Gonzalez D.J."/>
            <person name="Wisecaver J.H."/>
            <person name="Moore B.S."/>
        </authorList>
    </citation>
    <scope>NUCLEOTIDE SEQUENCE [LARGE SCALE GENOMIC DNA]</scope>
    <source>
        <strain evidence="3 4">12B1</strain>
    </source>
</reference>
<feature type="compositionally biased region" description="Basic residues" evidence="1">
    <location>
        <begin position="391"/>
        <end position="401"/>
    </location>
</feature>
<keyword evidence="4" id="KW-1185">Reference proteome</keyword>
<feature type="compositionally biased region" description="Acidic residues" evidence="1">
    <location>
        <begin position="126"/>
        <end position="138"/>
    </location>
</feature>
<feature type="compositionally biased region" description="Low complexity" evidence="1">
    <location>
        <begin position="142"/>
        <end position="153"/>
    </location>
</feature>
<evidence type="ECO:0000259" key="2">
    <source>
        <dbReference type="PROSITE" id="PS51279"/>
    </source>
</evidence>
<comment type="caution">
    <text evidence="3">The sequence shown here is derived from an EMBL/GenBank/DDBJ whole genome shotgun (WGS) entry which is preliminary data.</text>
</comment>
<organism evidence="3 4">
    <name type="scientific">Prymnesium parvum</name>
    <name type="common">Toxic golden alga</name>
    <dbReference type="NCBI Taxonomy" id="97485"/>
    <lineage>
        <taxon>Eukaryota</taxon>
        <taxon>Haptista</taxon>
        <taxon>Haptophyta</taxon>
        <taxon>Prymnesiophyceae</taxon>
        <taxon>Prymnesiales</taxon>
        <taxon>Prymnesiaceae</taxon>
        <taxon>Prymnesium</taxon>
    </lineage>
</organism>
<evidence type="ECO:0000313" key="4">
    <source>
        <dbReference type="Proteomes" id="UP001515480"/>
    </source>
</evidence>
<feature type="compositionally biased region" description="Acidic residues" evidence="1">
    <location>
        <begin position="44"/>
        <end position="60"/>
    </location>
</feature>
<evidence type="ECO:0000256" key="1">
    <source>
        <dbReference type="SAM" id="MobiDB-lite"/>
    </source>
</evidence>
<dbReference type="AlphaFoldDB" id="A0AB34JJS5"/>
<feature type="domain" description="BCNT-C" evidence="2">
    <location>
        <begin position="319"/>
        <end position="399"/>
    </location>
</feature>
<dbReference type="InterPro" id="IPR011421">
    <property type="entry name" value="BCNT-C"/>
</dbReference>
<dbReference type="EMBL" id="JBGBPQ010000007">
    <property type="protein sequence ID" value="KAL1522171.1"/>
    <property type="molecule type" value="Genomic_DNA"/>
</dbReference>